<dbReference type="RefSeq" id="XP_007515380.1">
    <property type="nucleotide sequence ID" value="XM_007515318.1"/>
</dbReference>
<feature type="region of interest" description="Disordered" evidence="1">
    <location>
        <begin position="894"/>
        <end position="954"/>
    </location>
</feature>
<dbReference type="STRING" id="41875.K8E9G1"/>
<dbReference type="GO" id="GO:0006406">
    <property type="term" value="P:mRNA export from nucleus"/>
    <property type="evidence" value="ECO:0007669"/>
    <property type="project" value="TreeGrafter"/>
</dbReference>
<evidence type="ECO:0000256" key="1">
    <source>
        <dbReference type="SAM" id="MobiDB-lite"/>
    </source>
</evidence>
<dbReference type="KEGG" id="bpg:Bathy01g04460"/>
<protein>
    <recommendedName>
        <fullName evidence="2">SAC3/GANP/THP3 conserved domain-containing protein</fullName>
    </recommendedName>
</protein>
<accession>K8E9G1</accession>
<feature type="compositionally biased region" description="Acidic residues" evidence="1">
    <location>
        <begin position="1661"/>
        <end position="1676"/>
    </location>
</feature>
<dbReference type="Proteomes" id="UP000198341">
    <property type="component" value="Chromosome 1"/>
</dbReference>
<name>K8E9G1_9CHLO</name>
<reference evidence="3 4" key="1">
    <citation type="submission" date="2011-10" db="EMBL/GenBank/DDBJ databases">
        <authorList>
            <person name="Genoscope - CEA"/>
        </authorList>
    </citation>
    <scope>NUCLEOTIDE SEQUENCE [LARGE SCALE GENOMIC DNA]</scope>
    <source>
        <strain evidence="3 4">RCC 1105</strain>
    </source>
</reference>
<dbReference type="GO" id="GO:0070390">
    <property type="term" value="C:transcription export complex 2"/>
    <property type="evidence" value="ECO:0007669"/>
    <property type="project" value="TreeGrafter"/>
</dbReference>
<dbReference type="PANTHER" id="PTHR12436">
    <property type="entry name" value="80 KDA MCM3-ASSOCIATED PROTEIN"/>
    <property type="match status" value="1"/>
</dbReference>
<evidence type="ECO:0000313" key="4">
    <source>
        <dbReference type="Proteomes" id="UP000198341"/>
    </source>
</evidence>
<dbReference type="InterPro" id="IPR005062">
    <property type="entry name" value="SAC3/GANP/THP3_conserved"/>
</dbReference>
<dbReference type="PANTHER" id="PTHR12436:SF3">
    <property type="entry name" value="GERMINAL-CENTER ASSOCIATED NUCLEAR PROTEIN"/>
    <property type="match status" value="1"/>
</dbReference>
<dbReference type="Pfam" id="PF03399">
    <property type="entry name" value="SAC3_GANP"/>
    <property type="match status" value="1"/>
</dbReference>
<feature type="compositionally biased region" description="Low complexity" evidence="1">
    <location>
        <begin position="75"/>
        <end position="96"/>
    </location>
</feature>
<evidence type="ECO:0000259" key="2">
    <source>
        <dbReference type="Pfam" id="PF03399"/>
    </source>
</evidence>
<gene>
    <name evidence="3" type="ORF">Bathy01g04460</name>
</gene>
<dbReference type="CDD" id="cd22249">
    <property type="entry name" value="UDM1_RNF168_RNF169-like"/>
    <property type="match status" value="1"/>
</dbReference>
<feature type="compositionally biased region" description="Low complexity" evidence="1">
    <location>
        <begin position="228"/>
        <end position="252"/>
    </location>
</feature>
<feature type="region of interest" description="Disordered" evidence="1">
    <location>
        <begin position="201"/>
        <end position="258"/>
    </location>
</feature>
<feature type="region of interest" description="Disordered" evidence="1">
    <location>
        <begin position="1605"/>
        <end position="1625"/>
    </location>
</feature>
<sequence length="1742" mass="192507">MWGGTDTNNNTSNNNTSTSNNTNSQWNQFGGFNQNNQQQNANAPSPFGIATTPANNNTNNATTSTTTAAGGGGFNSSPFGGFNQQPQQQQQQQQPGIGIGIGGGFNAPSLSSPFGASASVNANNSPFGGSGGGGTATGFGSASSGFGIPVATMTTTTAGAVPASPFGGGFGTTGGGGAGGFGSLNMQNANNNTNSPFGNTTTTAAASTTPFGGGSGGLGSTFGGGSGPATTTANNNSPFAANPSPFSSIPSSVPANTSSNPFGSGGANANTSGLFGAPASKLAQQNLNVNASPFAPATAMPSPFAPSLSSPFGGGNAAATKLGGEKKEAQTQNQSTFGGGLMGGGSFNDVKTTASGLKIPTPRTQIGGDGGGLAATGIAPAATATPSFSPFLSGGGTKASAPPLPKTAPFGGGMQGSSLFGKTPPPKQQMKMTASAIDDFGDDLHKATSERHITGTCNEMCPTSELQRRSEEGDLELFERVDGSNRNKTSVGLCCKKYTRIVDGVQPDMVRTKFGLAKTMTHLWRILDERPEAFVVKSKFLWDRLRSVRQDLSLQQMYDAFAASALQQMVRYAIISEHELCEDAATAISPDGHNSHLNVEQLTKTLTTLRHIYDDHRAKQQALPLDHEAEMFALQLLLRIDSHGRYSVSTHEMLGDLRSARNAILNHALVNFALECRSAYIDVNCAKFFKLVEKANYVQKCVLHKYFVKMRSKTLERFNQSMAKGPFPIKELARIFRASETETEALCLHHGLSVVLHREDGKCVEFRTTTFSHPSEDFETKKSPLVRTNINHKYRQFIVRHDEIASEGKVTEQLPVGQQQQLQQQQQQQQLQQQQQQQQFPELTKKQKEAQELREKIQRVEAEQKRAKAAIEAKKAEEARLALEATKREEEARAKAEAERKEKERIEKERKEKEAQLRRKQEEERIHLEKERAEKERAEKEAAAKKREEEIRERKEKLEREYREKLERERQEKERIRLEAERAEQLRLEEERKRREEARRQAELARRKAEEERKERERLEAIRLRRFRKNRKAILQLFLWRWRTRKDERIATRRKEKALSMMSSSPSTFASPTFYTQQKQQAPANDDLRNLLKKRNVESSIPTETRSKREEKDGAYFRALAIQTTTLVDVSSSFARPLDVPKILESTRAFAAPGKGEARQTRIWKLVLCSGAEYEPPSVHRGTRSPNAVAVAAWLRAKLSKSAAATNKSSEEEGTVLASYASKLSMREPFHWIIIRDIPGKSWTPRSQQDEEMEEQKYEEQVAGLSAGCFVLDCSSLYENPRTKMKEISRNEVHRLKRFAAVTKRGNAPLLVIAASSKDHSTSSSKKLIEKAFREAGVPSSALIMRVDDALARFSSAAASGGEESTMEKKDAAFIEKINRELENQIKRCGKAFTGIPNRVETSLAEVLEHEFAPVATDFERKVLADSSNARDAGENPPSLTDFKIVVDCFNEAIDNVKRKIREACEEDNDFWPYVELSGAYANEEKRIFFENVPDPLWRKDVPYLIDQLERAKLPRPPVDSSENNKNFFETLSRYVSVLEDSEFIGAARRHLQRAGFDCVRTALSLCESRALTLHASTSDVKAYVRDDAYTHSLLSLSSKKRTNEIGRSTMKKRRQSPLSYLSPTRSAGYPSISLHFPTTAGEIEEEERFPHIINNHHHDDDDDDDDDNTLIDERDEDNRETAEENALRNLVRAEVAAADAFERSFAMPKKKPRLHADAVQDFTEKLSEELHAEAKLRALFS</sequence>
<feature type="compositionally biased region" description="Gly residues" evidence="1">
    <location>
        <begin position="211"/>
        <end position="227"/>
    </location>
</feature>
<feature type="region of interest" description="Disordered" evidence="1">
    <location>
        <begin position="1655"/>
        <end position="1685"/>
    </location>
</feature>
<dbReference type="GO" id="GO:0005737">
    <property type="term" value="C:cytoplasm"/>
    <property type="evidence" value="ECO:0007669"/>
    <property type="project" value="TreeGrafter"/>
</dbReference>
<dbReference type="eggNOG" id="KOG1860">
    <property type="taxonomic scope" value="Eukaryota"/>
</dbReference>
<dbReference type="GeneID" id="19018181"/>
<feature type="compositionally biased region" description="Low complexity" evidence="1">
    <location>
        <begin position="201"/>
        <end position="210"/>
    </location>
</feature>
<feature type="region of interest" description="Disordered" evidence="1">
    <location>
        <begin position="989"/>
        <end position="1010"/>
    </location>
</feature>
<dbReference type="OrthoDB" id="264795at2759"/>
<proteinExistence type="predicted"/>
<dbReference type="InterPro" id="IPR045107">
    <property type="entry name" value="SAC3/GANP/THP3"/>
</dbReference>
<evidence type="ECO:0000313" key="3">
    <source>
        <dbReference type="EMBL" id="CCO14259.1"/>
    </source>
</evidence>
<feature type="domain" description="SAC3/GANP/THP3 conserved" evidence="2">
    <location>
        <begin position="460"/>
        <end position="754"/>
    </location>
</feature>
<feature type="region of interest" description="Disordered" evidence="1">
    <location>
        <begin position="1"/>
        <end position="112"/>
    </location>
</feature>
<organism evidence="3 4">
    <name type="scientific">Bathycoccus prasinos</name>
    <dbReference type="NCBI Taxonomy" id="41875"/>
    <lineage>
        <taxon>Eukaryota</taxon>
        <taxon>Viridiplantae</taxon>
        <taxon>Chlorophyta</taxon>
        <taxon>Mamiellophyceae</taxon>
        <taxon>Mamiellales</taxon>
        <taxon>Bathycoccaceae</taxon>
        <taxon>Bathycoccus</taxon>
    </lineage>
</organism>
<dbReference type="Gene3D" id="1.25.40.990">
    <property type="match status" value="1"/>
</dbReference>
<feature type="compositionally biased region" description="Low complexity" evidence="1">
    <location>
        <begin position="7"/>
        <end position="68"/>
    </location>
</feature>
<dbReference type="EMBL" id="FO082278">
    <property type="protein sequence ID" value="CCO14259.1"/>
    <property type="molecule type" value="Genomic_DNA"/>
</dbReference>
<keyword evidence="4" id="KW-1185">Reference proteome</keyword>